<reference evidence="2 3" key="1">
    <citation type="submission" date="2023-07" db="EMBL/GenBank/DDBJ databases">
        <title>Sequencing the genomes of 1000 actinobacteria strains.</title>
        <authorList>
            <person name="Klenk H.-P."/>
        </authorList>
    </citation>
    <scope>NUCLEOTIDE SEQUENCE [LARGE SCALE GENOMIC DNA]</scope>
    <source>
        <strain evidence="2 3">DSM 44710</strain>
    </source>
</reference>
<sequence>MARNWGDESWENIVNQVVIDGRPGDLRTAALGWEAVLRNLNSVKTSLDTNVTDLGTVWKGDAYEAFKTHIETISEKIQHVVDEANGTGSGGVVTSLNQAADDLHAAQEVIPVPIAMQPEVMQARDAHLAIPIGSFENAIRVDIAGAMGTYRDIGNAVTFGLAEKVWTAVQDALTNGSEEALQHWRTLNGQVADTAAATPAGTPVGYQSFAPTEEVPLGSGGPSGGVGGGPGGGGGGGAPKLGAGAPSGIGSVSPTGGSPFDSSIGNTPYTPPINDSTGGFDPEVGTGYTPGGGADFDPSTPTGTGLAGAGGGLGTGGLGAGGLGSGGLSGLGGAGAGGLGAGGGLGSAGGLGAGGAGGIPGGGALGKPVSGAGLAGLGAAGMGGMGAGAGAKGAGKGGAAKGGKPMLSGGVAPGTGAGKGGAGRAGAGGMAGMGGGHGAGFGGEEERSTWLQEDDDVWGGGDAAPGVLR</sequence>
<feature type="region of interest" description="Disordered" evidence="1">
    <location>
        <begin position="416"/>
        <end position="469"/>
    </location>
</feature>
<accession>A0ABT9MK11</accession>
<dbReference type="EMBL" id="JAUSRA010000001">
    <property type="protein sequence ID" value="MDP9791628.1"/>
    <property type="molecule type" value="Genomic_DNA"/>
</dbReference>
<dbReference type="Gene3D" id="1.10.287.1060">
    <property type="entry name" value="ESAT-6-like"/>
    <property type="match status" value="1"/>
</dbReference>
<feature type="region of interest" description="Disordered" evidence="1">
    <location>
        <begin position="208"/>
        <end position="308"/>
    </location>
</feature>
<evidence type="ECO:0000313" key="2">
    <source>
        <dbReference type="EMBL" id="MDP9791628.1"/>
    </source>
</evidence>
<keyword evidence="3" id="KW-1185">Reference proteome</keyword>
<organism evidence="2 3">
    <name type="scientific">Catenuloplanes nepalensis</name>
    <dbReference type="NCBI Taxonomy" id="587533"/>
    <lineage>
        <taxon>Bacteria</taxon>
        <taxon>Bacillati</taxon>
        <taxon>Actinomycetota</taxon>
        <taxon>Actinomycetes</taxon>
        <taxon>Micromonosporales</taxon>
        <taxon>Micromonosporaceae</taxon>
        <taxon>Catenuloplanes</taxon>
    </lineage>
</organism>
<protein>
    <submittedName>
        <fullName evidence="2">Membrane protein</fullName>
    </submittedName>
</protein>
<dbReference type="InterPro" id="IPR036689">
    <property type="entry name" value="ESAT-6-like_sf"/>
</dbReference>
<dbReference type="RefSeq" id="WP_306826501.1">
    <property type="nucleotide sequence ID" value="NZ_JAUSRA010000001.1"/>
</dbReference>
<dbReference type="Proteomes" id="UP001240984">
    <property type="component" value="Unassembled WGS sequence"/>
</dbReference>
<gene>
    <name evidence="2" type="ORF">J2S43_000140</name>
</gene>
<feature type="compositionally biased region" description="Gly residues" evidence="1">
    <location>
        <begin position="218"/>
        <end position="239"/>
    </location>
</feature>
<evidence type="ECO:0000256" key="1">
    <source>
        <dbReference type="SAM" id="MobiDB-lite"/>
    </source>
</evidence>
<proteinExistence type="predicted"/>
<feature type="compositionally biased region" description="Gly residues" evidence="1">
    <location>
        <begin position="416"/>
        <end position="442"/>
    </location>
</feature>
<dbReference type="SUPFAM" id="SSF140453">
    <property type="entry name" value="EsxAB dimer-like"/>
    <property type="match status" value="1"/>
</dbReference>
<name>A0ABT9MK11_9ACTN</name>
<comment type="caution">
    <text evidence="2">The sequence shown here is derived from an EMBL/GenBank/DDBJ whole genome shotgun (WGS) entry which is preliminary data.</text>
</comment>
<evidence type="ECO:0000313" key="3">
    <source>
        <dbReference type="Proteomes" id="UP001240984"/>
    </source>
</evidence>
<feature type="compositionally biased region" description="Polar residues" evidence="1">
    <location>
        <begin position="250"/>
        <end position="277"/>
    </location>
</feature>